<reference evidence="3" key="1">
    <citation type="submission" date="2025-08" db="UniProtKB">
        <authorList>
            <consortium name="RefSeq"/>
        </authorList>
    </citation>
    <scope>IDENTIFICATION</scope>
    <source>
        <tissue evidence="3">Muscle</tissue>
    </source>
</reference>
<organism evidence="2 3">
    <name type="scientific">Pipra filicauda</name>
    <name type="common">Wire-tailed manakin</name>
    <dbReference type="NCBI Taxonomy" id="649802"/>
    <lineage>
        <taxon>Eukaryota</taxon>
        <taxon>Metazoa</taxon>
        <taxon>Chordata</taxon>
        <taxon>Craniata</taxon>
        <taxon>Vertebrata</taxon>
        <taxon>Euteleostomi</taxon>
        <taxon>Archelosauria</taxon>
        <taxon>Archosauria</taxon>
        <taxon>Dinosauria</taxon>
        <taxon>Saurischia</taxon>
        <taxon>Theropoda</taxon>
        <taxon>Coelurosauria</taxon>
        <taxon>Aves</taxon>
        <taxon>Neognathae</taxon>
        <taxon>Neoaves</taxon>
        <taxon>Telluraves</taxon>
        <taxon>Australaves</taxon>
        <taxon>Passeriformes</taxon>
        <taxon>Pipridae</taxon>
        <taxon>Pipra</taxon>
    </lineage>
</organism>
<dbReference type="SMART" id="SM01342">
    <property type="entry name" value="TAN"/>
    <property type="match status" value="1"/>
</dbReference>
<dbReference type="GO" id="GO:0004674">
    <property type="term" value="F:protein serine/threonine kinase activity"/>
    <property type="evidence" value="ECO:0007669"/>
    <property type="project" value="InterPro"/>
</dbReference>
<dbReference type="RefSeq" id="XP_039239404.1">
    <property type="nucleotide sequence ID" value="XM_039383470.1"/>
</dbReference>
<keyword evidence="2" id="KW-1185">Reference proteome</keyword>
<dbReference type="GeneID" id="120323673"/>
<name>A0A7R5KSA6_9PASS</name>
<dbReference type="InterPro" id="IPR021668">
    <property type="entry name" value="TAN"/>
</dbReference>
<evidence type="ECO:0000313" key="2">
    <source>
        <dbReference type="Proteomes" id="UP000504627"/>
    </source>
</evidence>
<proteinExistence type="predicted"/>
<sequence length="112" mass="13189">MSLALHDLLVCCRRLENEKAVERRKEVENFKRLLRDSETVRQLDRNSDSKQGKQLNWDAVFSVLQKYFQKEIKNLQQTKPNASASTQTMRQKKIQEVGSLVKYFIRCANKSQ</sequence>
<dbReference type="Pfam" id="PF11640">
    <property type="entry name" value="TAN"/>
    <property type="match status" value="1"/>
</dbReference>
<gene>
    <name evidence="3" type="primary">LOC120323673</name>
</gene>
<evidence type="ECO:0000313" key="3">
    <source>
        <dbReference type="RefSeq" id="XP_039239404.1"/>
    </source>
</evidence>
<accession>A0A7R5KSA6</accession>
<dbReference type="AlphaFoldDB" id="A0A7R5KSA6"/>
<feature type="domain" description="Telomere-length maintenance and DNA damage repair" evidence="1">
    <location>
        <begin position="1"/>
        <end position="112"/>
    </location>
</feature>
<evidence type="ECO:0000259" key="1">
    <source>
        <dbReference type="SMART" id="SM01342"/>
    </source>
</evidence>
<dbReference type="Proteomes" id="UP000504627">
    <property type="component" value="Unplaced"/>
</dbReference>
<protein>
    <submittedName>
        <fullName evidence="3">Serine-protein kinase ATM-like isoform X2</fullName>
    </submittedName>
</protein>